<evidence type="ECO:0000256" key="6">
    <source>
        <dbReference type="RuleBase" id="RU003567"/>
    </source>
</evidence>
<comment type="similarity">
    <text evidence="1 6">Belongs to the peptidase S14 family.</text>
</comment>
<evidence type="ECO:0000256" key="4">
    <source>
        <dbReference type="ARBA" id="ARBA00022801"/>
    </source>
</evidence>
<dbReference type="SUPFAM" id="SSF52096">
    <property type="entry name" value="ClpP/crotonase"/>
    <property type="match status" value="1"/>
</dbReference>
<dbReference type="EMBL" id="JBAKIA010000005">
    <property type="protein sequence ID" value="MEJ8474463.1"/>
    <property type="molecule type" value="Genomic_DNA"/>
</dbReference>
<dbReference type="InterPro" id="IPR023562">
    <property type="entry name" value="ClpP/TepA"/>
</dbReference>
<dbReference type="Proteomes" id="UP001385499">
    <property type="component" value="Unassembled WGS sequence"/>
</dbReference>
<dbReference type="GO" id="GO:0008233">
    <property type="term" value="F:peptidase activity"/>
    <property type="evidence" value="ECO:0007669"/>
    <property type="project" value="UniProtKB-KW"/>
</dbReference>
<dbReference type="Pfam" id="PF00574">
    <property type="entry name" value="CLP_protease"/>
    <property type="match status" value="1"/>
</dbReference>
<dbReference type="RefSeq" id="WP_340274209.1">
    <property type="nucleotide sequence ID" value="NZ_JBAKIA010000005.1"/>
</dbReference>
<evidence type="ECO:0000256" key="3">
    <source>
        <dbReference type="ARBA" id="ARBA00022670"/>
    </source>
</evidence>
<keyword evidence="2" id="KW-0963">Cytoplasm</keyword>
<dbReference type="GO" id="GO:0006508">
    <property type="term" value="P:proteolysis"/>
    <property type="evidence" value="ECO:0007669"/>
    <property type="project" value="UniProtKB-KW"/>
</dbReference>
<comment type="caution">
    <text evidence="8">The sequence shown here is derived from an EMBL/GenBank/DDBJ whole genome shotgun (WGS) entry which is preliminary data.</text>
</comment>
<evidence type="ECO:0000256" key="7">
    <source>
        <dbReference type="SAM" id="MobiDB-lite"/>
    </source>
</evidence>
<dbReference type="PRINTS" id="PR00127">
    <property type="entry name" value="CLPPROTEASEP"/>
</dbReference>
<evidence type="ECO:0000256" key="1">
    <source>
        <dbReference type="ARBA" id="ARBA00007039"/>
    </source>
</evidence>
<dbReference type="PANTHER" id="PTHR10381">
    <property type="entry name" value="ATP-DEPENDENT CLP PROTEASE PROTEOLYTIC SUBUNIT"/>
    <property type="match status" value="1"/>
</dbReference>
<dbReference type="Gene3D" id="3.90.226.10">
    <property type="entry name" value="2-enoyl-CoA Hydratase, Chain A, domain 1"/>
    <property type="match status" value="1"/>
</dbReference>
<sequence length="350" mass="36860">MPVYVNGELVLYGFVGDSLWREGFTSNEVLQALAEHGSDEDLSVRINSGGGYAFEGQAIYNALYAHKGKVTVYVDAIAASAASIIAMAGDEIVMRAGSEMMIHDPSGLTFGTADEHEKAKTALDKLGSQMASVYAARSEKKTDDVRQVMKDETWFTAEEAVASGYADKADVAKAKPVSAFDYRIYSNAPGHLVALSSDKGWSLSSAVSLNAASVAPTGQQETPMADQTGAKEKPSDTETVKAAAAADTKARIKEITSLDEAKGRGEMANHIAFETDMDVVAAKAMLAAAPKVPEASEQSQEQDGANPAAYEAERLRSSSQSMPGQKQPGAVASIDRGNIFASRAATMKGA</sequence>
<protein>
    <recommendedName>
        <fullName evidence="6">ATP-dependent Clp protease proteolytic subunit</fullName>
    </recommendedName>
</protein>
<name>A0ABU8TKV6_9HYPH</name>
<proteinExistence type="inferred from homology"/>
<keyword evidence="3 8" id="KW-0645">Protease</keyword>
<keyword evidence="4 8" id="KW-0378">Hydrolase</keyword>
<dbReference type="PANTHER" id="PTHR10381:SF70">
    <property type="entry name" value="ATP-DEPENDENT CLP PROTEASE PROTEOLYTIC SUBUNIT"/>
    <property type="match status" value="1"/>
</dbReference>
<keyword evidence="9" id="KW-1185">Reference proteome</keyword>
<feature type="region of interest" description="Disordered" evidence="7">
    <location>
        <begin position="214"/>
        <end position="237"/>
    </location>
</feature>
<accession>A0ABU8TKV6</accession>
<dbReference type="CDD" id="cd07016">
    <property type="entry name" value="S14_ClpP_1"/>
    <property type="match status" value="1"/>
</dbReference>
<reference evidence="8 9" key="1">
    <citation type="submission" date="2024-02" db="EMBL/GenBank/DDBJ databases">
        <title>Roseibium algae sp. nov., isolated from marine alga (Grateloupia sp.), showing potential in myo-inositol conversion.</title>
        <authorList>
            <person name="Wang Y."/>
        </authorList>
    </citation>
    <scope>NUCLEOTIDE SEQUENCE [LARGE SCALE GENOMIC DNA]</scope>
    <source>
        <strain evidence="8 9">H3510</strain>
    </source>
</reference>
<dbReference type="InterPro" id="IPR029045">
    <property type="entry name" value="ClpP/crotonase-like_dom_sf"/>
</dbReference>
<evidence type="ECO:0000313" key="9">
    <source>
        <dbReference type="Proteomes" id="UP001385499"/>
    </source>
</evidence>
<evidence type="ECO:0000256" key="5">
    <source>
        <dbReference type="ARBA" id="ARBA00022825"/>
    </source>
</evidence>
<organism evidence="8 9">
    <name type="scientific">Roseibium algae</name>
    <dbReference type="NCBI Taxonomy" id="3123038"/>
    <lineage>
        <taxon>Bacteria</taxon>
        <taxon>Pseudomonadati</taxon>
        <taxon>Pseudomonadota</taxon>
        <taxon>Alphaproteobacteria</taxon>
        <taxon>Hyphomicrobiales</taxon>
        <taxon>Stappiaceae</taxon>
        <taxon>Roseibium</taxon>
    </lineage>
</organism>
<dbReference type="InterPro" id="IPR001907">
    <property type="entry name" value="ClpP"/>
</dbReference>
<feature type="region of interest" description="Disordered" evidence="7">
    <location>
        <begin position="291"/>
        <end position="337"/>
    </location>
</feature>
<dbReference type="NCBIfam" id="NF045542">
    <property type="entry name" value="Clp_rel_HeadMat"/>
    <property type="match status" value="1"/>
</dbReference>
<gene>
    <name evidence="8" type="ORF">V6575_10215</name>
</gene>
<evidence type="ECO:0000256" key="2">
    <source>
        <dbReference type="ARBA" id="ARBA00022490"/>
    </source>
</evidence>
<evidence type="ECO:0000313" key="8">
    <source>
        <dbReference type="EMBL" id="MEJ8474463.1"/>
    </source>
</evidence>
<keyword evidence="5" id="KW-0720">Serine protease</keyword>